<comment type="caution">
    <text evidence="2">The sequence shown here is derived from an EMBL/GenBank/DDBJ whole genome shotgun (WGS) entry which is preliminary data.</text>
</comment>
<keyword evidence="2" id="KW-0560">Oxidoreductase</keyword>
<name>A0ABT9XZG9_9BACI</name>
<dbReference type="PANTHER" id="PTHR33336">
    <property type="entry name" value="QUINOL MONOOXYGENASE YGIN-RELATED"/>
    <property type="match status" value="1"/>
</dbReference>
<dbReference type="Pfam" id="PF03992">
    <property type="entry name" value="ABM"/>
    <property type="match status" value="1"/>
</dbReference>
<dbReference type="InterPro" id="IPR011008">
    <property type="entry name" value="Dimeric_a/b-barrel"/>
</dbReference>
<evidence type="ECO:0000259" key="1">
    <source>
        <dbReference type="PROSITE" id="PS51725"/>
    </source>
</evidence>
<dbReference type="GO" id="GO:0004497">
    <property type="term" value="F:monooxygenase activity"/>
    <property type="evidence" value="ECO:0007669"/>
    <property type="project" value="UniProtKB-KW"/>
</dbReference>
<dbReference type="Gene3D" id="3.30.70.100">
    <property type="match status" value="1"/>
</dbReference>
<reference evidence="2 3" key="1">
    <citation type="submission" date="2023-07" db="EMBL/GenBank/DDBJ databases">
        <title>Genomic Encyclopedia of Type Strains, Phase IV (KMG-IV): sequencing the most valuable type-strain genomes for metagenomic binning, comparative biology and taxonomic classification.</title>
        <authorList>
            <person name="Goeker M."/>
        </authorList>
    </citation>
    <scope>NUCLEOTIDE SEQUENCE [LARGE SCALE GENOMIC DNA]</scope>
    <source>
        <strain evidence="2 3">DSM 27594</strain>
    </source>
</reference>
<keyword evidence="2" id="KW-0503">Monooxygenase</keyword>
<accession>A0ABT9XZG9</accession>
<dbReference type="Proteomes" id="UP001224122">
    <property type="component" value="Unassembled WGS sequence"/>
</dbReference>
<dbReference type="InterPro" id="IPR007138">
    <property type="entry name" value="ABM_dom"/>
</dbReference>
<keyword evidence="3" id="KW-1185">Reference proteome</keyword>
<dbReference type="InterPro" id="IPR050744">
    <property type="entry name" value="AI-2_Isomerase_LsrG"/>
</dbReference>
<dbReference type="SUPFAM" id="SSF54909">
    <property type="entry name" value="Dimeric alpha+beta barrel"/>
    <property type="match status" value="1"/>
</dbReference>
<proteinExistence type="predicted"/>
<dbReference type="PANTHER" id="PTHR33336:SF3">
    <property type="entry name" value="ABM DOMAIN-CONTAINING PROTEIN"/>
    <property type="match status" value="1"/>
</dbReference>
<evidence type="ECO:0000313" key="3">
    <source>
        <dbReference type="Proteomes" id="UP001224122"/>
    </source>
</evidence>
<dbReference type="EMBL" id="JAUSTW010000007">
    <property type="protein sequence ID" value="MDQ0200977.1"/>
    <property type="molecule type" value="Genomic_DNA"/>
</dbReference>
<feature type="domain" description="ABM" evidence="1">
    <location>
        <begin position="5"/>
        <end position="94"/>
    </location>
</feature>
<protein>
    <submittedName>
        <fullName evidence="2">Quinol monooxygenase YgiN</fullName>
    </submittedName>
</protein>
<gene>
    <name evidence="2" type="ORF">J2S10_004179</name>
</gene>
<dbReference type="PROSITE" id="PS51725">
    <property type="entry name" value="ABM"/>
    <property type="match status" value="1"/>
</dbReference>
<sequence>MTTMIIIHAKFHINPAKQDAFLKEIQPLIAASKAENGNISYSLQKDTENENVFTMVEVWQDLQAVASHNSSEHFTAFVSKAKDFLTAPLDVKSFEGQPLKL</sequence>
<evidence type="ECO:0000313" key="2">
    <source>
        <dbReference type="EMBL" id="MDQ0200977.1"/>
    </source>
</evidence>
<organism evidence="2 3">
    <name type="scientific">Neobacillus ginsengisoli</name>
    <dbReference type="NCBI Taxonomy" id="904295"/>
    <lineage>
        <taxon>Bacteria</taxon>
        <taxon>Bacillati</taxon>
        <taxon>Bacillota</taxon>
        <taxon>Bacilli</taxon>
        <taxon>Bacillales</taxon>
        <taxon>Bacillaceae</taxon>
        <taxon>Neobacillus</taxon>
    </lineage>
</organism>